<dbReference type="OrthoDB" id="5294844at2"/>
<dbReference type="Gene3D" id="3.40.50.10540">
    <property type="entry name" value="Crotonobetainyl-coa:carnitine coa-transferase, domain 1"/>
    <property type="match status" value="1"/>
</dbReference>
<evidence type="ECO:0000313" key="3">
    <source>
        <dbReference type="Proteomes" id="UP000250790"/>
    </source>
</evidence>
<reference evidence="2 3" key="1">
    <citation type="submission" date="2017-04" db="EMBL/GenBank/DDBJ databases">
        <title>Unexpected and diverse lifestyles within the genus Limnohabitans.</title>
        <authorList>
            <person name="Kasalicky V."/>
            <person name="Mehrshad M."/>
            <person name="Andrei S.-A."/>
            <person name="Salcher M."/>
            <person name="Kratochvilova H."/>
            <person name="Simek K."/>
            <person name="Ghai R."/>
        </authorList>
    </citation>
    <scope>NUCLEOTIDE SEQUENCE [LARGE SCALE GENOMIC DNA]</scope>
    <source>
        <strain evidence="2 3">II-B4</strain>
    </source>
</reference>
<dbReference type="Pfam" id="PF02515">
    <property type="entry name" value="CoA_transf_3"/>
    <property type="match status" value="1"/>
</dbReference>
<dbReference type="AlphaFoldDB" id="A0A315FHQ0"/>
<sequence>MNTKSNTDQNASPQRQGPLTDLKVIEVCSTIAGPACARLLADFGADVIKIEPPDGDPVRQMGQHVGDVSLYAASILRNKRSIALDLKSEQGRALAFELMVQADIVVENNRPGVMERLGLGYEALTARNPGLVMVRISGFGQDGPYAERPGYGAICEAVGGVRHMTGDPDRPPARVALATTDYLSSVYAAFGAMAAIHSRAQTGQGQVVDVALYEAAFTQMEPVVPAHDKLGVVPMREGSNLPSMAPNSSYPTRDGAWVLIAANSQPIWKRLVSLMQQPELLTDPRFETIQARGLPEHMRAIDAIVSDWSRGHEAAQLLALLHKAQVPSTLIYTIADIFKDPHFQARQMLQQVPHAQLGHTTQAGVVPRLSATPGGIYRSGPNLGADSFDVLQRDLQLSPERVQALVASGAVVLPSSSV</sequence>
<evidence type="ECO:0008006" key="4">
    <source>
        <dbReference type="Google" id="ProtNLM"/>
    </source>
</evidence>
<dbReference type="Proteomes" id="UP000250790">
    <property type="component" value="Unassembled WGS sequence"/>
</dbReference>
<evidence type="ECO:0000256" key="1">
    <source>
        <dbReference type="ARBA" id="ARBA00022679"/>
    </source>
</evidence>
<dbReference type="EMBL" id="NESN01000004">
    <property type="protein sequence ID" value="PUE52647.1"/>
    <property type="molecule type" value="Genomic_DNA"/>
</dbReference>
<accession>A0A315FHQ0</accession>
<dbReference type="PANTHER" id="PTHR48207">
    <property type="entry name" value="SUCCINATE--HYDROXYMETHYLGLUTARATE COA-TRANSFERASE"/>
    <property type="match status" value="1"/>
</dbReference>
<dbReference type="SUPFAM" id="SSF89796">
    <property type="entry name" value="CoA-transferase family III (CaiB/BaiF)"/>
    <property type="match status" value="1"/>
</dbReference>
<dbReference type="Gene3D" id="3.30.1540.10">
    <property type="entry name" value="formyl-coa transferase, domain 3"/>
    <property type="match status" value="1"/>
</dbReference>
<dbReference type="InterPro" id="IPR023606">
    <property type="entry name" value="CoA-Trfase_III_dom_1_sf"/>
</dbReference>
<dbReference type="InterPro" id="IPR050483">
    <property type="entry name" value="CoA-transferase_III_domain"/>
</dbReference>
<evidence type="ECO:0000313" key="2">
    <source>
        <dbReference type="EMBL" id="PUE52647.1"/>
    </source>
</evidence>
<organism evidence="2 3">
    <name type="scientific">Limnohabitans parvus II-B4</name>
    <dbReference type="NCBI Taxonomy" id="1293052"/>
    <lineage>
        <taxon>Bacteria</taxon>
        <taxon>Pseudomonadati</taxon>
        <taxon>Pseudomonadota</taxon>
        <taxon>Betaproteobacteria</taxon>
        <taxon>Burkholderiales</taxon>
        <taxon>Comamonadaceae</taxon>
        <taxon>Limnohabitans</taxon>
    </lineage>
</organism>
<protein>
    <recommendedName>
        <fullName evidence="4">CoA transferase</fullName>
    </recommendedName>
</protein>
<dbReference type="InterPro" id="IPR003673">
    <property type="entry name" value="CoA-Trfase_fam_III"/>
</dbReference>
<name>A0A315FHQ0_9BURK</name>
<keyword evidence="3" id="KW-1185">Reference proteome</keyword>
<dbReference type="InterPro" id="IPR044855">
    <property type="entry name" value="CoA-Trfase_III_dom3_sf"/>
</dbReference>
<comment type="caution">
    <text evidence="2">The sequence shown here is derived from an EMBL/GenBank/DDBJ whole genome shotgun (WGS) entry which is preliminary data.</text>
</comment>
<dbReference type="RefSeq" id="WP_108313020.1">
    <property type="nucleotide sequence ID" value="NZ_NESN01000004.1"/>
</dbReference>
<dbReference type="PANTHER" id="PTHR48207:SF3">
    <property type="entry name" value="SUCCINATE--HYDROXYMETHYLGLUTARATE COA-TRANSFERASE"/>
    <property type="match status" value="1"/>
</dbReference>
<keyword evidence="1" id="KW-0808">Transferase</keyword>
<dbReference type="GO" id="GO:0008410">
    <property type="term" value="F:CoA-transferase activity"/>
    <property type="evidence" value="ECO:0007669"/>
    <property type="project" value="TreeGrafter"/>
</dbReference>
<gene>
    <name evidence="2" type="ORF">B9Z37_10695</name>
</gene>
<proteinExistence type="predicted"/>